<reference evidence="1 2" key="1">
    <citation type="submission" date="2020-02" db="EMBL/GenBank/DDBJ databases">
        <authorList>
            <person name="Ferguson B K."/>
        </authorList>
    </citation>
    <scope>NUCLEOTIDE SEQUENCE [LARGE SCALE GENOMIC DNA]</scope>
</reference>
<keyword evidence="2" id="KW-1185">Reference proteome</keyword>
<dbReference type="Proteomes" id="UP000479190">
    <property type="component" value="Unassembled WGS sequence"/>
</dbReference>
<dbReference type="OrthoDB" id="425619at2759"/>
<sequence length="129" mass="14292">MTPVTTATVANANADLKASVFTSQQSTLPGPSGLNFGCSPTSYAQAGEKLTTMHDVEHAIDAKDDVPVNAKPYRFPQPLREELERQLTEMLKSGIIEESKSSYRSNIFLVPKAGCFPHRKYHYHRPSIQ</sequence>
<evidence type="ECO:0000313" key="1">
    <source>
        <dbReference type="EMBL" id="CAB0043048.1"/>
    </source>
</evidence>
<dbReference type="EMBL" id="CADCXV010001263">
    <property type="protein sequence ID" value="CAB0043048.1"/>
    <property type="molecule type" value="Genomic_DNA"/>
</dbReference>
<dbReference type="Gene3D" id="3.10.10.10">
    <property type="entry name" value="HIV Type 1 Reverse Transcriptase, subunit A, domain 1"/>
    <property type="match status" value="1"/>
</dbReference>
<name>A0A6H5IZ34_9HYME</name>
<proteinExistence type="predicted"/>
<dbReference type="InterPro" id="IPR043502">
    <property type="entry name" value="DNA/RNA_pol_sf"/>
</dbReference>
<dbReference type="AlphaFoldDB" id="A0A6H5IZ34"/>
<protein>
    <recommendedName>
        <fullName evidence="3">Reverse transcriptase domain-containing protein</fullName>
    </recommendedName>
</protein>
<gene>
    <name evidence="1" type="ORF">TBRA_LOCUS14636</name>
</gene>
<evidence type="ECO:0008006" key="3">
    <source>
        <dbReference type="Google" id="ProtNLM"/>
    </source>
</evidence>
<organism evidence="1 2">
    <name type="scientific">Trichogramma brassicae</name>
    <dbReference type="NCBI Taxonomy" id="86971"/>
    <lineage>
        <taxon>Eukaryota</taxon>
        <taxon>Metazoa</taxon>
        <taxon>Ecdysozoa</taxon>
        <taxon>Arthropoda</taxon>
        <taxon>Hexapoda</taxon>
        <taxon>Insecta</taxon>
        <taxon>Pterygota</taxon>
        <taxon>Neoptera</taxon>
        <taxon>Endopterygota</taxon>
        <taxon>Hymenoptera</taxon>
        <taxon>Apocrita</taxon>
        <taxon>Proctotrupomorpha</taxon>
        <taxon>Chalcidoidea</taxon>
        <taxon>Trichogrammatidae</taxon>
        <taxon>Trichogramma</taxon>
    </lineage>
</organism>
<accession>A0A6H5IZ34</accession>
<dbReference type="SUPFAM" id="SSF56672">
    <property type="entry name" value="DNA/RNA polymerases"/>
    <property type="match status" value="1"/>
</dbReference>
<dbReference type="GO" id="GO:0071897">
    <property type="term" value="P:DNA biosynthetic process"/>
    <property type="evidence" value="ECO:0007669"/>
    <property type="project" value="UniProtKB-ARBA"/>
</dbReference>
<evidence type="ECO:0000313" key="2">
    <source>
        <dbReference type="Proteomes" id="UP000479190"/>
    </source>
</evidence>